<reference evidence="2 3" key="1">
    <citation type="submission" date="2014-11" db="EMBL/GenBank/DDBJ databases">
        <authorList>
            <person name="Zhu J."/>
            <person name="Qi W."/>
            <person name="Song R."/>
        </authorList>
    </citation>
    <scope>NUCLEOTIDE SEQUENCE [LARGE SCALE GENOMIC DNA]</scope>
</reference>
<sequence length="162" mass="17584">MTRGGRRPFTPSARCSSHGSLPSHAVDSVFADPWAAEYARHPNIPRPTYRPGVRSTRKRQREEEEDQPREPEDRQENAADVEELDFGEEKDEDDSMIPIDTSYLPVDVEKPAAAAAASESAPSHPRSGRPSFLSMLPPPSSANRDQGTADGDGEEDGGAAEG</sequence>
<feature type="region of interest" description="Disordered" evidence="1">
    <location>
        <begin position="38"/>
        <end position="162"/>
    </location>
</feature>
<organism evidence="2 3">
    <name type="scientific">Vitrella brassicaformis (strain CCMP3155)</name>
    <dbReference type="NCBI Taxonomy" id="1169540"/>
    <lineage>
        <taxon>Eukaryota</taxon>
        <taxon>Sar</taxon>
        <taxon>Alveolata</taxon>
        <taxon>Colpodellida</taxon>
        <taxon>Vitrellaceae</taxon>
        <taxon>Vitrella</taxon>
    </lineage>
</organism>
<dbReference type="AlphaFoldDB" id="A0A0G4G944"/>
<feature type="compositionally biased region" description="Low complexity" evidence="1">
    <location>
        <begin position="111"/>
        <end position="135"/>
    </location>
</feature>
<accession>A0A0G4G944</accession>
<evidence type="ECO:0000256" key="1">
    <source>
        <dbReference type="SAM" id="MobiDB-lite"/>
    </source>
</evidence>
<feature type="compositionally biased region" description="Acidic residues" evidence="1">
    <location>
        <begin position="79"/>
        <end position="95"/>
    </location>
</feature>
<evidence type="ECO:0000313" key="2">
    <source>
        <dbReference type="EMBL" id="CEM25093.1"/>
    </source>
</evidence>
<feature type="compositionally biased region" description="Basic and acidic residues" evidence="1">
    <location>
        <begin position="68"/>
        <end position="77"/>
    </location>
</feature>
<proteinExistence type="predicted"/>
<keyword evidence="3" id="KW-1185">Reference proteome</keyword>
<dbReference type="InParanoid" id="A0A0G4G944"/>
<name>A0A0G4G944_VITBC</name>
<feature type="region of interest" description="Disordered" evidence="1">
    <location>
        <begin position="1"/>
        <end position="25"/>
    </location>
</feature>
<dbReference type="EMBL" id="CDMY01000592">
    <property type="protein sequence ID" value="CEM25093.1"/>
    <property type="molecule type" value="Genomic_DNA"/>
</dbReference>
<protein>
    <submittedName>
        <fullName evidence="2">Uncharacterized protein</fullName>
    </submittedName>
</protein>
<gene>
    <name evidence="2" type="ORF">Vbra_3272</name>
</gene>
<feature type="compositionally biased region" description="Acidic residues" evidence="1">
    <location>
        <begin position="151"/>
        <end position="162"/>
    </location>
</feature>
<dbReference type="VEuPathDB" id="CryptoDB:Vbra_3272"/>
<evidence type="ECO:0000313" key="3">
    <source>
        <dbReference type="Proteomes" id="UP000041254"/>
    </source>
</evidence>
<dbReference type="Proteomes" id="UP000041254">
    <property type="component" value="Unassembled WGS sequence"/>
</dbReference>